<comment type="caution">
    <text evidence="5">The sequence shown here is derived from an EMBL/GenBank/DDBJ whole genome shotgun (WGS) entry which is preliminary data.</text>
</comment>
<organism evidence="5 6">
    <name type="scientific">Pseudonocardia yuanmonensis</name>
    <dbReference type="NCBI Taxonomy" id="1095914"/>
    <lineage>
        <taxon>Bacteria</taxon>
        <taxon>Bacillati</taxon>
        <taxon>Actinomycetota</taxon>
        <taxon>Actinomycetes</taxon>
        <taxon>Pseudonocardiales</taxon>
        <taxon>Pseudonocardiaceae</taxon>
        <taxon>Pseudonocardia</taxon>
    </lineage>
</organism>
<dbReference type="CDD" id="cd07377">
    <property type="entry name" value="WHTH_GntR"/>
    <property type="match status" value="1"/>
</dbReference>
<evidence type="ECO:0000259" key="4">
    <source>
        <dbReference type="PROSITE" id="PS50949"/>
    </source>
</evidence>
<dbReference type="PROSITE" id="PS50949">
    <property type="entry name" value="HTH_GNTR"/>
    <property type="match status" value="1"/>
</dbReference>
<dbReference type="EMBL" id="BAABIC010000023">
    <property type="protein sequence ID" value="GAA4706953.1"/>
    <property type="molecule type" value="Genomic_DNA"/>
</dbReference>
<dbReference type="SUPFAM" id="SSF46785">
    <property type="entry name" value="Winged helix' DNA-binding domain"/>
    <property type="match status" value="1"/>
</dbReference>
<dbReference type="InterPro" id="IPR036388">
    <property type="entry name" value="WH-like_DNA-bd_sf"/>
</dbReference>
<dbReference type="SMART" id="SM00345">
    <property type="entry name" value="HTH_GNTR"/>
    <property type="match status" value="1"/>
</dbReference>
<dbReference type="PANTHER" id="PTHR43537:SF5">
    <property type="entry name" value="UXU OPERON TRANSCRIPTIONAL REGULATOR"/>
    <property type="match status" value="1"/>
</dbReference>
<dbReference type="Pfam" id="PF00392">
    <property type="entry name" value="GntR"/>
    <property type="match status" value="1"/>
</dbReference>
<dbReference type="RefSeq" id="WP_345383626.1">
    <property type="nucleotide sequence ID" value="NZ_BAABIC010000023.1"/>
</dbReference>
<dbReference type="PANTHER" id="PTHR43537">
    <property type="entry name" value="TRANSCRIPTIONAL REGULATOR, GNTR FAMILY"/>
    <property type="match status" value="1"/>
</dbReference>
<evidence type="ECO:0000256" key="3">
    <source>
        <dbReference type="ARBA" id="ARBA00023163"/>
    </source>
</evidence>
<dbReference type="SUPFAM" id="SSF48008">
    <property type="entry name" value="GntR ligand-binding domain-like"/>
    <property type="match status" value="1"/>
</dbReference>
<feature type="domain" description="HTH gntR-type" evidence="4">
    <location>
        <begin position="24"/>
        <end position="94"/>
    </location>
</feature>
<keyword evidence="1" id="KW-0805">Transcription regulation</keyword>
<dbReference type="SMART" id="SM00895">
    <property type="entry name" value="FCD"/>
    <property type="match status" value="1"/>
</dbReference>
<dbReference type="InterPro" id="IPR000524">
    <property type="entry name" value="Tscrpt_reg_HTH_GntR"/>
</dbReference>
<dbReference type="Proteomes" id="UP001500325">
    <property type="component" value="Unassembled WGS sequence"/>
</dbReference>
<proteinExistence type="predicted"/>
<dbReference type="Gene3D" id="1.10.10.10">
    <property type="entry name" value="Winged helix-like DNA-binding domain superfamily/Winged helix DNA-binding domain"/>
    <property type="match status" value="1"/>
</dbReference>
<accession>A0ABP8XHR5</accession>
<dbReference type="Pfam" id="PF07729">
    <property type="entry name" value="FCD"/>
    <property type="match status" value="1"/>
</dbReference>
<reference evidence="6" key="1">
    <citation type="journal article" date="2019" name="Int. J. Syst. Evol. Microbiol.">
        <title>The Global Catalogue of Microorganisms (GCM) 10K type strain sequencing project: providing services to taxonomists for standard genome sequencing and annotation.</title>
        <authorList>
            <consortium name="The Broad Institute Genomics Platform"/>
            <consortium name="The Broad Institute Genome Sequencing Center for Infectious Disease"/>
            <person name="Wu L."/>
            <person name="Ma J."/>
        </authorList>
    </citation>
    <scope>NUCLEOTIDE SEQUENCE [LARGE SCALE GENOMIC DNA]</scope>
    <source>
        <strain evidence="6">JCM 18055</strain>
    </source>
</reference>
<protein>
    <submittedName>
        <fullName evidence="5">FadR/GntR family transcriptional regulator</fullName>
    </submittedName>
</protein>
<keyword evidence="2" id="KW-0238">DNA-binding</keyword>
<dbReference type="InterPro" id="IPR008920">
    <property type="entry name" value="TF_FadR/GntR_C"/>
</dbReference>
<gene>
    <name evidence="5" type="ORF">GCM10023215_54630</name>
</gene>
<keyword evidence="3" id="KW-0804">Transcription</keyword>
<dbReference type="Gene3D" id="1.20.120.530">
    <property type="entry name" value="GntR ligand-binding domain-like"/>
    <property type="match status" value="1"/>
</dbReference>
<dbReference type="PRINTS" id="PR00035">
    <property type="entry name" value="HTHGNTR"/>
</dbReference>
<sequence length="254" mass="27666">MSSKADSTHVADARAPRLRVQRVRPAYQQVADELRGQILTGLLGPGQRLPSETELIEMFGVSRGTVREALRMLVSQNLIETRRGVNGGSFVSSPDPERVVAALGATIGVLVETPKLRMEDLLEARLLLEPIATRLATERADPETLETILAAANAHRQPDDATGFAGHLDFHTTVLMATGNLMITMMGQPVADVLRTRLLQATADSADSSEWDRVDEDHRHIAEHIAAGDGPGAEAAMRQHINDLRALYQRAGCW</sequence>
<dbReference type="InterPro" id="IPR036390">
    <property type="entry name" value="WH_DNA-bd_sf"/>
</dbReference>
<evidence type="ECO:0000256" key="2">
    <source>
        <dbReference type="ARBA" id="ARBA00023125"/>
    </source>
</evidence>
<dbReference type="InterPro" id="IPR011711">
    <property type="entry name" value="GntR_C"/>
</dbReference>
<name>A0ABP8XHR5_9PSEU</name>
<evidence type="ECO:0000313" key="5">
    <source>
        <dbReference type="EMBL" id="GAA4706953.1"/>
    </source>
</evidence>
<keyword evidence="6" id="KW-1185">Reference proteome</keyword>
<evidence type="ECO:0000256" key="1">
    <source>
        <dbReference type="ARBA" id="ARBA00023015"/>
    </source>
</evidence>
<evidence type="ECO:0000313" key="6">
    <source>
        <dbReference type="Proteomes" id="UP001500325"/>
    </source>
</evidence>